<dbReference type="AlphaFoldDB" id="A0A2W5TBT7"/>
<dbReference type="RefSeq" id="WP_005401096.1">
    <property type="nucleotide sequence ID" value="NZ_CP068195.1"/>
</dbReference>
<accession>A0A2W5TBT7</accession>
<feature type="transmembrane region" description="Helical" evidence="1">
    <location>
        <begin position="12"/>
        <end position="33"/>
    </location>
</feature>
<organism evidence="3 4">
    <name type="scientific">Acinetobacter johnsonii</name>
    <dbReference type="NCBI Taxonomy" id="40214"/>
    <lineage>
        <taxon>Bacteria</taxon>
        <taxon>Pseudomonadati</taxon>
        <taxon>Pseudomonadota</taxon>
        <taxon>Gammaproteobacteria</taxon>
        <taxon>Moraxellales</taxon>
        <taxon>Moraxellaceae</taxon>
        <taxon>Acinetobacter</taxon>
    </lineage>
</organism>
<evidence type="ECO:0000313" key="3">
    <source>
        <dbReference type="EMBL" id="PZQ93127.1"/>
    </source>
</evidence>
<comment type="caution">
    <text evidence="3">The sequence shown here is derived from an EMBL/GenBank/DDBJ whole genome shotgun (WGS) entry which is preliminary data.</text>
</comment>
<sequence>MIRKLSTKLLKLFSSTYIVFFILTFFIIINILYLSFGEWLIESKIPESTLNLIASLLSASATTFAAITAAVLVLNWKSQHNLSLISKLITEIWELHGQFTSKIYVLTYTFSIETKESEYKYSYAELIEIAVPLRSKVQQLQVLLEGQIDEKNWEFLQDYLNYLEMFYPWCNVDFLEFRDNRTNFDHEFKCANSALLSVCREYISLK</sequence>
<protein>
    <submittedName>
        <fullName evidence="3">Uncharacterized protein</fullName>
    </submittedName>
</protein>
<dbReference type="EMBL" id="JAOCDR010000016">
    <property type="protein sequence ID" value="MDH0656261.1"/>
    <property type="molecule type" value="Genomic_DNA"/>
</dbReference>
<keyword evidence="1" id="KW-1133">Transmembrane helix</keyword>
<proteinExistence type="predicted"/>
<dbReference type="Proteomes" id="UP001161099">
    <property type="component" value="Unassembled WGS sequence"/>
</dbReference>
<evidence type="ECO:0000313" key="4">
    <source>
        <dbReference type="Proteomes" id="UP000249282"/>
    </source>
</evidence>
<keyword evidence="1" id="KW-0472">Membrane</keyword>
<dbReference type="EMBL" id="QFQJ01000008">
    <property type="protein sequence ID" value="PZQ93127.1"/>
    <property type="molecule type" value="Genomic_DNA"/>
</dbReference>
<evidence type="ECO:0000256" key="1">
    <source>
        <dbReference type="SAM" id="Phobius"/>
    </source>
</evidence>
<feature type="transmembrane region" description="Helical" evidence="1">
    <location>
        <begin position="53"/>
        <end position="74"/>
    </location>
</feature>
<gene>
    <name evidence="3" type="ORF">DI542_03060</name>
    <name evidence="2" type="ORF">N5D11_09030</name>
</gene>
<evidence type="ECO:0000313" key="2">
    <source>
        <dbReference type="EMBL" id="MDH0656261.1"/>
    </source>
</evidence>
<keyword evidence="1" id="KW-0812">Transmembrane</keyword>
<dbReference type="Proteomes" id="UP000249282">
    <property type="component" value="Unassembled WGS sequence"/>
</dbReference>
<reference evidence="2" key="2">
    <citation type="submission" date="2022-09" db="EMBL/GenBank/DDBJ databases">
        <title>Intensive care unit water sources are persistently colonized with multi-drug resistant bacteria and are the site of extensive horizontal gene transfer of antibiotic resistance genes.</title>
        <authorList>
            <person name="Diorio-Toth L."/>
        </authorList>
    </citation>
    <scope>NUCLEOTIDE SEQUENCE</scope>
    <source>
        <strain evidence="2">GD03851</strain>
    </source>
</reference>
<reference evidence="3 4" key="1">
    <citation type="submission" date="2017-11" db="EMBL/GenBank/DDBJ databases">
        <title>Infants hospitalized years apart are colonized by the same room-sourced microbial strains.</title>
        <authorList>
            <person name="Brooks B."/>
            <person name="Olm M.R."/>
            <person name="Firek B.A."/>
            <person name="Baker R."/>
            <person name="Thomas B.C."/>
            <person name="Morowitz M.J."/>
            <person name="Banfield J.F."/>
        </authorList>
    </citation>
    <scope>NUCLEOTIDE SEQUENCE [LARGE SCALE GENOMIC DNA]</scope>
    <source>
        <strain evidence="3">S2_003_000_R3_20</strain>
    </source>
</reference>
<name>A0A2W5TBT7_ACIJO</name>